<keyword evidence="7" id="KW-0539">Nucleus</keyword>
<dbReference type="STRING" id="35722.A0A0B7NBL1"/>
<evidence type="ECO:0000256" key="2">
    <source>
        <dbReference type="ARBA" id="ARBA00022448"/>
    </source>
</evidence>
<keyword evidence="3" id="KW-0509">mRNA transport</keyword>
<dbReference type="GO" id="GO:0000056">
    <property type="term" value="P:ribosomal small subunit export from nucleus"/>
    <property type="evidence" value="ECO:0007669"/>
    <property type="project" value="InterPro"/>
</dbReference>
<dbReference type="GO" id="GO:0017056">
    <property type="term" value="F:structural constituent of nuclear pore"/>
    <property type="evidence" value="ECO:0007669"/>
    <property type="project" value="InterPro"/>
</dbReference>
<evidence type="ECO:0000256" key="4">
    <source>
        <dbReference type="ARBA" id="ARBA00022927"/>
    </source>
</evidence>
<name>A0A0B7NBL1_9FUNG</name>
<proteinExistence type="predicted"/>
<keyword evidence="2" id="KW-0813">Transport</keyword>
<sequence>MEDCNEYWLDCLAKHSIFGLDGTEKQFPQIIKSKQTRQDNNVVNFLLQHHTRVLTIRDSDLFVAVGSQIRVLNLANFKDNWIKAHREATTKHTDVHDSWMLSTPYKILDTPEINYTITFMTPNNNGRLLAVCGEHRLEIVCLPRQAFSDYSSDGIIPRKKVDCRTLSVGTNFYSKSRADILKIEWHPLSETNTHIVILGNDNMLRIFDVSNDIETPEQSFDLSPSEQKPSIAPPTQRIGFSFDDDDDNADEDAVTFALGGPSKDNSGWEPFTIFYALRGGHIYSLCPVIPFRSVVRRSHLDKLACVSNAKYQQAKSAKEHDHKTLSHLFNLQSIWIDDLFQTAKIARRSNESDSLVVVSDEQHSQYPALRQGPFIISHTQALDNGIEASDLLFINPEPVAILALGLTNGSVHNYLVSGEVDAQWQMPISNATHVWQKELGMLLSDAACLPKASLYEVISVKSQELPRYQTVTFMSDPLYEDTYFIYHAAGVHAVAMSTWVQPLRDAIREYEAGNNPESKRVLDGLLKEEQIRYEDSCQCFAVQRRLRPYHRSCVDLRHLPVLFPIGFND</sequence>
<comment type="subcellular location">
    <subcellularLocation>
        <location evidence="1">Nucleus</location>
        <location evidence="1">Nuclear pore complex</location>
    </subcellularLocation>
</comment>
<keyword evidence="6" id="KW-0906">Nuclear pore complex</keyword>
<dbReference type="Pfam" id="PF10168">
    <property type="entry name" value="Nup88"/>
    <property type="match status" value="1"/>
</dbReference>
<dbReference type="Proteomes" id="UP000054107">
    <property type="component" value="Unassembled WGS sequence"/>
</dbReference>
<dbReference type="EMBL" id="LN728267">
    <property type="protein sequence ID" value="CEP12760.1"/>
    <property type="molecule type" value="Genomic_DNA"/>
</dbReference>
<dbReference type="PANTHER" id="PTHR13257:SF0">
    <property type="entry name" value="NUCLEAR PORE COMPLEX PROTEIN NUP88"/>
    <property type="match status" value="1"/>
</dbReference>
<keyword evidence="5" id="KW-0811">Translocation</keyword>
<dbReference type="GO" id="GO:0005643">
    <property type="term" value="C:nuclear pore"/>
    <property type="evidence" value="ECO:0007669"/>
    <property type="project" value="UniProtKB-SubCell"/>
</dbReference>
<dbReference type="GO" id="GO:0006606">
    <property type="term" value="P:protein import into nucleus"/>
    <property type="evidence" value="ECO:0007669"/>
    <property type="project" value="TreeGrafter"/>
</dbReference>
<evidence type="ECO:0000256" key="5">
    <source>
        <dbReference type="ARBA" id="ARBA00023010"/>
    </source>
</evidence>
<evidence type="ECO:0000313" key="9">
    <source>
        <dbReference type="Proteomes" id="UP000054107"/>
    </source>
</evidence>
<evidence type="ECO:0000256" key="6">
    <source>
        <dbReference type="ARBA" id="ARBA00023132"/>
    </source>
</evidence>
<dbReference type="GO" id="GO:0000055">
    <property type="term" value="P:ribosomal large subunit export from nucleus"/>
    <property type="evidence" value="ECO:0007669"/>
    <property type="project" value="InterPro"/>
</dbReference>
<dbReference type="PANTHER" id="PTHR13257">
    <property type="entry name" value="NUCLEOPORIN NUP84-RELATED"/>
    <property type="match status" value="1"/>
</dbReference>
<evidence type="ECO:0000313" key="8">
    <source>
        <dbReference type="EMBL" id="CEP12760.1"/>
    </source>
</evidence>
<dbReference type="OrthoDB" id="341482at2759"/>
<dbReference type="GO" id="GO:0006406">
    <property type="term" value="P:mRNA export from nucleus"/>
    <property type="evidence" value="ECO:0007669"/>
    <property type="project" value="TreeGrafter"/>
</dbReference>
<dbReference type="InterPro" id="IPR037700">
    <property type="entry name" value="NUP88/NUP82"/>
</dbReference>
<gene>
    <name evidence="8" type="primary">PARPA_06741.1 scaffold 23505</name>
</gene>
<dbReference type="InterPro" id="IPR036322">
    <property type="entry name" value="WD40_repeat_dom_sf"/>
</dbReference>
<dbReference type="AlphaFoldDB" id="A0A0B7NBL1"/>
<evidence type="ECO:0000256" key="7">
    <source>
        <dbReference type="ARBA" id="ARBA00023242"/>
    </source>
</evidence>
<keyword evidence="4" id="KW-0653">Protein transport</keyword>
<protein>
    <submittedName>
        <fullName evidence="8">Uncharacterized protein</fullName>
    </submittedName>
</protein>
<accession>A0A0B7NBL1</accession>
<evidence type="ECO:0000256" key="3">
    <source>
        <dbReference type="ARBA" id="ARBA00022816"/>
    </source>
</evidence>
<keyword evidence="9" id="KW-1185">Reference proteome</keyword>
<reference evidence="8 9" key="1">
    <citation type="submission" date="2014-09" db="EMBL/GenBank/DDBJ databases">
        <authorList>
            <person name="Ellenberger Sabrina"/>
        </authorList>
    </citation>
    <scope>NUCLEOTIDE SEQUENCE [LARGE SCALE GENOMIC DNA]</scope>
    <source>
        <strain evidence="8 9">CBS 412.66</strain>
    </source>
</reference>
<dbReference type="SUPFAM" id="SSF50978">
    <property type="entry name" value="WD40 repeat-like"/>
    <property type="match status" value="1"/>
</dbReference>
<evidence type="ECO:0000256" key="1">
    <source>
        <dbReference type="ARBA" id="ARBA00004567"/>
    </source>
</evidence>
<dbReference type="InterPro" id="IPR019321">
    <property type="entry name" value="Nucleoporin_Nup88"/>
</dbReference>
<organism evidence="8 9">
    <name type="scientific">Parasitella parasitica</name>
    <dbReference type="NCBI Taxonomy" id="35722"/>
    <lineage>
        <taxon>Eukaryota</taxon>
        <taxon>Fungi</taxon>
        <taxon>Fungi incertae sedis</taxon>
        <taxon>Mucoromycota</taxon>
        <taxon>Mucoromycotina</taxon>
        <taxon>Mucoromycetes</taxon>
        <taxon>Mucorales</taxon>
        <taxon>Mucorineae</taxon>
        <taxon>Mucoraceae</taxon>
        <taxon>Parasitella</taxon>
    </lineage>
</organism>